<dbReference type="Proteomes" id="UP001286456">
    <property type="component" value="Unassembled WGS sequence"/>
</dbReference>
<dbReference type="InterPro" id="IPR039510">
    <property type="entry name" value="Vint_dom"/>
</dbReference>
<reference evidence="2" key="1">
    <citation type="journal article" date="2023" name="Mol. Phylogenet. Evol.">
        <title>Genome-scale phylogeny and comparative genomics of the fungal order Sordariales.</title>
        <authorList>
            <person name="Hensen N."/>
            <person name="Bonometti L."/>
            <person name="Westerberg I."/>
            <person name="Brannstrom I.O."/>
            <person name="Guillou S."/>
            <person name="Cros-Aarteil S."/>
            <person name="Calhoun S."/>
            <person name="Haridas S."/>
            <person name="Kuo A."/>
            <person name="Mondo S."/>
            <person name="Pangilinan J."/>
            <person name="Riley R."/>
            <person name="LaButti K."/>
            <person name="Andreopoulos B."/>
            <person name="Lipzen A."/>
            <person name="Chen C."/>
            <person name="Yan M."/>
            <person name="Daum C."/>
            <person name="Ng V."/>
            <person name="Clum A."/>
            <person name="Steindorff A."/>
            <person name="Ohm R.A."/>
            <person name="Martin F."/>
            <person name="Silar P."/>
            <person name="Natvig D.O."/>
            <person name="Lalanne C."/>
            <person name="Gautier V."/>
            <person name="Ament-Velasquez S.L."/>
            <person name="Kruys A."/>
            <person name="Hutchinson M.I."/>
            <person name="Powell A.J."/>
            <person name="Barry K."/>
            <person name="Miller A.N."/>
            <person name="Grigoriev I.V."/>
            <person name="Debuchy R."/>
            <person name="Gladieux P."/>
            <person name="Hiltunen Thoren M."/>
            <person name="Johannesson H."/>
        </authorList>
    </citation>
    <scope>NUCLEOTIDE SEQUENCE</scope>
    <source>
        <strain evidence="2">SMH4131-1</strain>
    </source>
</reference>
<proteinExistence type="predicted"/>
<dbReference type="EMBL" id="JAUEPO010000002">
    <property type="protein sequence ID" value="KAK3332300.1"/>
    <property type="molecule type" value="Genomic_DNA"/>
</dbReference>
<dbReference type="PROSITE" id="PS50234">
    <property type="entry name" value="VWFA"/>
    <property type="match status" value="1"/>
</dbReference>
<gene>
    <name evidence="2" type="ORF">B0T19DRAFT_99627</name>
</gene>
<organism evidence="2 3">
    <name type="scientific">Cercophora scortea</name>
    <dbReference type="NCBI Taxonomy" id="314031"/>
    <lineage>
        <taxon>Eukaryota</taxon>
        <taxon>Fungi</taxon>
        <taxon>Dikarya</taxon>
        <taxon>Ascomycota</taxon>
        <taxon>Pezizomycotina</taxon>
        <taxon>Sordariomycetes</taxon>
        <taxon>Sordariomycetidae</taxon>
        <taxon>Sordariales</taxon>
        <taxon>Lasiosphaeriaceae</taxon>
        <taxon>Cercophora</taxon>
    </lineage>
</organism>
<dbReference type="InterPro" id="IPR036465">
    <property type="entry name" value="vWFA_dom_sf"/>
</dbReference>
<feature type="domain" description="VWFA" evidence="1">
    <location>
        <begin position="69"/>
        <end position="261"/>
    </location>
</feature>
<protein>
    <submittedName>
        <fullName evidence="2">Hint-domain-containing protein</fullName>
    </submittedName>
</protein>
<evidence type="ECO:0000313" key="2">
    <source>
        <dbReference type="EMBL" id="KAK3332300.1"/>
    </source>
</evidence>
<reference evidence="2" key="2">
    <citation type="submission" date="2023-06" db="EMBL/GenBank/DDBJ databases">
        <authorList>
            <consortium name="Lawrence Berkeley National Laboratory"/>
            <person name="Haridas S."/>
            <person name="Hensen N."/>
            <person name="Bonometti L."/>
            <person name="Westerberg I."/>
            <person name="Brannstrom I.O."/>
            <person name="Guillou S."/>
            <person name="Cros-Aarteil S."/>
            <person name="Calhoun S."/>
            <person name="Kuo A."/>
            <person name="Mondo S."/>
            <person name="Pangilinan J."/>
            <person name="Riley R."/>
            <person name="Labutti K."/>
            <person name="Andreopoulos B."/>
            <person name="Lipzen A."/>
            <person name="Chen C."/>
            <person name="Yanf M."/>
            <person name="Daum C."/>
            <person name="Ng V."/>
            <person name="Clum A."/>
            <person name="Steindorff A."/>
            <person name="Ohm R."/>
            <person name="Martin F."/>
            <person name="Silar P."/>
            <person name="Natvig D."/>
            <person name="Lalanne C."/>
            <person name="Gautier V."/>
            <person name="Ament-Velasquez S.L."/>
            <person name="Kruys A."/>
            <person name="Hutchinson M.I."/>
            <person name="Powell A.J."/>
            <person name="Barry K."/>
            <person name="Miller A.N."/>
            <person name="Grigoriev I.V."/>
            <person name="Debuchy R."/>
            <person name="Gladieux P."/>
            <person name="Thoren M.H."/>
            <person name="Johannesson H."/>
        </authorList>
    </citation>
    <scope>NUCLEOTIDE SEQUENCE</scope>
    <source>
        <strain evidence="2">SMH4131-1</strain>
    </source>
</reference>
<comment type="caution">
    <text evidence="2">The sequence shown here is derived from an EMBL/GenBank/DDBJ whole genome shotgun (WGS) entry which is preliminary data.</text>
</comment>
<evidence type="ECO:0000259" key="1">
    <source>
        <dbReference type="PROSITE" id="PS50234"/>
    </source>
</evidence>
<dbReference type="Pfam" id="PF14624">
    <property type="entry name" value="Vwaint"/>
    <property type="match status" value="1"/>
</dbReference>
<sequence>MVTIPLDGSNAYNNPNPLNLPLRPKDPAPEAATFPKLAIHPFPSEGGVLLKVENPPKPTDPSLDHVPCDIVLVIDVSGSMQVDAPAPARAGEEQERNGLSVLDLVKHAARTIVSTMNKNDRLGIVTFSSTAKVLQELIPMSPAGKNKASKSIASMRPEEATNLWHGLQQGLKLFQKSARSQGGKVPALMILTDGMPNHMCPPQGYIHKLRMMEEIPATIHTFGFGYSLRSGLLKSIAEIGGGNYSFIPDAGMIGTIFVHAVANLQSTFANNAVLRLTYPSYLKLEETTGESVDKKDPVQLEDDGPASVTQLTLSLGNLQYGQSRDVFLRFNSSATWNPNPSNPPVVNAVLEYQHFTPITLKTIAHASLVNDSTTLPRAELAYHMSRSAVIAFFSTFYPLRADGEHQPLTSLPRDTKTRLQKLITTLPANQPDFTSDPACQSLLDDLRGAEPRGQITLALNNRDHWLRWGMHYLPSLAGAYSRQVCNSFRDAGPLLYGAQSELFVRCRDRLYDAFDSLPPPPPSNFTTSIYPPDMTQYSRQEIDDACFAGCAKVLLAPAALAGVDVKMGRQEPEEEGRMIRIGRLRAGMRVMTPKGPRKVVAVLKTPVVKAALCLVGGGLLVTPWHPVSLDGRTWMFPKHVARRAVRYTGSIYSILLQRDADVDAHAIMVGGMWGVTLGHGVMPAVRGGDVRAHEFLGDYDRVMRSLAKLHRSRSGLVLGGGVRRDARTGLVDGFKLASPAQVVKATAAAAKKMKPVVV</sequence>
<dbReference type="SUPFAM" id="SSF53300">
    <property type="entry name" value="vWA-like"/>
    <property type="match status" value="1"/>
</dbReference>
<dbReference type="PANTHER" id="PTHR10579">
    <property type="entry name" value="CALCIUM-ACTIVATED CHLORIDE CHANNEL REGULATOR"/>
    <property type="match status" value="1"/>
</dbReference>
<dbReference type="PANTHER" id="PTHR10579:SF156">
    <property type="entry name" value="VWFA DOMAIN-CONTAINING PROTEIN"/>
    <property type="match status" value="1"/>
</dbReference>
<dbReference type="InterPro" id="IPR051266">
    <property type="entry name" value="CLCR"/>
</dbReference>
<dbReference type="SMART" id="SM00327">
    <property type="entry name" value="VWA"/>
    <property type="match status" value="1"/>
</dbReference>
<name>A0AAE0MHE7_9PEZI</name>
<accession>A0AAE0MHE7</accession>
<dbReference type="AlphaFoldDB" id="A0AAE0MHE7"/>
<dbReference type="Pfam" id="PF00092">
    <property type="entry name" value="VWA"/>
    <property type="match status" value="1"/>
</dbReference>
<dbReference type="InterPro" id="IPR032838">
    <property type="entry name" value="Vwaint_dom"/>
</dbReference>
<keyword evidence="3" id="KW-1185">Reference proteome</keyword>
<evidence type="ECO:0000313" key="3">
    <source>
        <dbReference type="Proteomes" id="UP001286456"/>
    </source>
</evidence>
<dbReference type="InterPro" id="IPR002035">
    <property type="entry name" value="VWF_A"/>
</dbReference>
<dbReference type="Pfam" id="PF14623">
    <property type="entry name" value="Vint"/>
    <property type="match status" value="1"/>
</dbReference>
<dbReference type="Gene3D" id="3.40.50.410">
    <property type="entry name" value="von Willebrand factor, type A domain"/>
    <property type="match status" value="1"/>
</dbReference>